<evidence type="ECO:0000313" key="3">
    <source>
        <dbReference type="Proteomes" id="UP001161388"/>
    </source>
</evidence>
<name>A0ABQ5VI38_9RHOB</name>
<dbReference type="Proteomes" id="UP001161388">
    <property type="component" value="Unassembled WGS sequence"/>
</dbReference>
<keyword evidence="3" id="KW-1185">Reference proteome</keyword>
<dbReference type="RefSeq" id="WP_284372245.1">
    <property type="nucleotide sequence ID" value="NZ_BSNL01000001.1"/>
</dbReference>
<evidence type="ECO:0000259" key="1">
    <source>
        <dbReference type="PROSITE" id="PS51186"/>
    </source>
</evidence>
<dbReference type="Pfam" id="PF00583">
    <property type="entry name" value="Acetyltransf_1"/>
    <property type="match status" value="1"/>
</dbReference>
<dbReference type="SUPFAM" id="SSF55729">
    <property type="entry name" value="Acyl-CoA N-acyltransferases (Nat)"/>
    <property type="match status" value="1"/>
</dbReference>
<gene>
    <name evidence="2" type="ORF">GCM10007927_15730</name>
</gene>
<dbReference type="Gene3D" id="3.40.630.30">
    <property type="match status" value="1"/>
</dbReference>
<sequence>MPALKQVLDATELFPSDMLQDMVTPFLNGSTEVLWLTAESDGTPCGFCFAQSEQLTEGTWNMLAIAVAPAQQGAGVGTGLTGALEQHLRDLDARILIADTSGTDDFAQTRDFYAKNGYAAEARIRDFWAAGDDKVTFRKAL</sequence>
<reference evidence="2" key="1">
    <citation type="journal article" date="2014" name="Int. J. Syst. Evol. Microbiol.">
        <title>Complete genome of a new Firmicutes species belonging to the dominant human colonic microbiota ('Ruminococcus bicirculans') reveals two chromosomes and a selective capacity to utilize plant glucans.</title>
        <authorList>
            <consortium name="NISC Comparative Sequencing Program"/>
            <person name="Wegmann U."/>
            <person name="Louis P."/>
            <person name="Goesmann A."/>
            <person name="Henrissat B."/>
            <person name="Duncan S.H."/>
            <person name="Flint H.J."/>
        </authorList>
    </citation>
    <scope>NUCLEOTIDE SEQUENCE</scope>
    <source>
        <strain evidence="2">NBRC 109915</strain>
    </source>
</reference>
<evidence type="ECO:0000313" key="2">
    <source>
        <dbReference type="EMBL" id="GLQ26770.1"/>
    </source>
</evidence>
<dbReference type="InterPro" id="IPR016181">
    <property type="entry name" value="Acyl_CoA_acyltransferase"/>
</dbReference>
<dbReference type="EMBL" id="BSNL01000001">
    <property type="protein sequence ID" value="GLQ26770.1"/>
    <property type="molecule type" value="Genomic_DNA"/>
</dbReference>
<feature type="domain" description="N-acetyltransferase" evidence="1">
    <location>
        <begin position="1"/>
        <end position="141"/>
    </location>
</feature>
<dbReference type="PROSITE" id="PS51186">
    <property type="entry name" value="GNAT"/>
    <property type="match status" value="1"/>
</dbReference>
<comment type="caution">
    <text evidence="2">The sequence shown here is derived from an EMBL/GenBank/DDBJ whole genome shotgun (WGS) entry which is preliminary data.</text>
</comment>
<organism evidence="2 3">
    <name type="scientific">Sulfitobacter pacificus</name>
    <dbReference type="NCBI Taxonomy" id="1499314"/>
    <lineage>
        <taxon>Bacteria</taxon>
        <taxon>Pseudomonadati</taxon>
        <taxon>Pseudomonadota</taxon>
        <taxon>Alphaproteobacteria</taxon>
        <taxon>Rhodobacterales</taxon>
        <taxon>Roseobacteraceae</taxon>
        <taxon>Sulfitobacter</taxon>
    </lineage>
</organism>
<protein>
    <submittedName>
        <fullName evidence="2">GNAT family N-acetyltransferase</fullName>
    </submittedName>
</protein>
<dbReference type="InterPro" id="IPR000182">
    <property type="entry name" value="GNAT_dom"/>
</dbReference>
<accession>A0ABQ5VI38</accession>
<proteinExistence type="predicted"/>
<dbReference type="CDD" id="cd04301">
    <property type="entry name" value="NAT_SF"/>
    <property type="match status" value="1"/>
</dbReference>
<reference evidence="2" key="2">
    <citation type="submission" date="2023-01" db="EMBL/GenBank/DDBJ databases">
        <title>Draft genome sequence of Sulfitobacter pacificus strain NBRC 109915.</title>
        <authorList>
            <person name="Sun Q."/>
            <person name="Mori K."/>
        </authorList>
    </citation>
    <scope>NUCLEOTIDE SEQUENCE</scope>
    <source>
        <strain evidence="2">NBRC 109915</strain>
    </source>
</reference>